<dbReference type="Proteomes" id="UP000315949">
    <property type="component" value="Unassembled WGS sequence"/>
</dbReference>
<evidence type="ECO:0000256" key="3">
    <source>
        <dbReference type="ARBA" id="ARBA00022490"/>
    </source>
</evidence>
<feature type="active site" evidence="12">
    <location>
        <position position="1272"/>
    </location>
</feature>
<keyword evidence="7 12" id="KW-0658">Purine biosynthesis</keyword>
<feature type="binding site" evidence="12">
    <location>
        <position position="731"/>
    </location>
    <ligand>
        <name>Mg(2+)</name>
        <dbReference type="ChEBI" id="CHEBI:18420"/>
    </ligand>
</feature>
<proteinExistence type="inferred from homology"/>
<keyword evidence="3 12" id="KW-0963">Cytoplasm</keyword>
<dbReference type="FunFam" id="3.90.650.10:FF:000024">
    <property type="entry name" value="Phosphoribosylformylglycinamidine synthase"/>
    <property type="match status" value="1"/>
</dbReference>
<dbReference type="NCBIfam" id="NF003672">
    <property type="entry name" value="PRK05297.1"/>
    <property type="match status" value="1"/>
</dbReference>
<keyword evidence="18" id="KW-1185">Reference proteome</keyword>
<evidence type="ECO:0000256" key="6">
    <source>
        <dbReference type="ARBA" id="ARBA00022741"/>
    </source>
</evidence>
<keyword evidence="6 12" id="KW-0547">Nucleotide-binding</keyword>
<dbReference type="Pfam" id="PF13507">
    <property type="entry name" value="GATase_5"/>
    <property type="match status" value="1"/>
</dbReference>
<dbReference type="RefSeq" id="WP_146310604.1">
    <property type="nucleotide sequence ID" value="NZ_VOHE01000001.1"/>
</dbReference>
<keyword evidence="8 12" id="KW-0067">ATP-binding</keyword>
<dbReference type="GO" id="GO:0046872">
    <property type="term" value="F:metal ion binding"/>
    <property type="evidence" value="ECO:0007669"/>
    <property type="project" value="UniProtKB-KW"/>
</dbReference>
<dbReference type="InterPro" id="IPR010918">
    <property type="entry name" value="PurM-like_C_dom"/>
</dbReference>
<dbReference type="SUPFAM" id="SSF109736">
    <property type="entry name" value="FGAM synthase PurL, linker domain"/>
    <property type="match status" value="1"/>
</dbReference>
<dbReference type="Pfam" id="PF18076">
    <property type="entry name" value="FGAR-AT_N"/>
    <property type="match status" value="1"/>
</dbReference>
<dbReference type="OrthoDB" id="9804441at2"/>
<dbReference type="InterPro" id="IPR041609">
    <property type="entry name" value="PurL_linker"/>
</dbReference>
<dbReference type="GO" id="GO:0005737">
    <property type="term" value="C:cytoplasm"/>
    <property type="evidence" value="ECO:0007669"/>
    <property type="project" value="UniProtKB-SubCell"/>
</dbReference>
<evidence type="ECO:0000313" key="17">
    <source>
        <dbReference type="EMBL" id="TWT22103.1"/>
    </source>
</evidence>
<feature type="binding site" evidence="12">
    <location>
        <position position="896"/>
    </location>
    <ligand>
        <name>Mg(2+)</name>
        <dbReference type="ChEBI" id="CHEBI:18420"/>
    </ligand>
</feature>
<comment type="function">
    <text evidence="12">Phosphoribosylformylglycinamidine synthase involved in the purines biosynthetic pathway. Catalyzes the ATP-dependent conversion of formylglycinamide ribonucleotide (FGAR) and glutamine to yield formylglycinamidine ribonucleotide (FGAM) and glutamate.</text>
</comment>
<evidence type="ECO:0000259" key="13">
    <source>
        <dbReference type="Pfam" id="PF02769"/>
    </source>
</evidence>
<comment type="caution">
    <text evidence="12">Lacks conserved residue(s) required for the propagation of feature annotation.</text>
</comment>
<comment type="catalytic activity">
    <reaction evidence="11 12">
        <text>N(2)-formyl-N(1)-(5-phospho-beta-D-ribosyl)glycinamide + L-glutamine + ATP + H2O = 2-formamido-N(1)-(5-O-phospho-beta-D-ribosyl)acetamidine + L-glutamate + ADP + phosphate + H(+)</text>
        <dbReference type="Rhea" id="RHEA:17129"/>
        <dbReference type="ChEBI" id="CHEBI:15377"/>
        <dbReference type="ChEBI" id="CHEBI:15378"/>
        <dbReference type="ChEBI" id="CHEBI:29985"/>
        <dbReference type="ChEBI" id="CHEBI:30616"/>
        <dbReference type="ChEBI" id="CHEBI:43474"/>
        <dbReference type="ChEBI" id="CHEBI:58359"/>
        <dbReference type="ChEBI" id="CHEBI:147286"/>
        <dbReference type="ChEBI" id="CHEBI:147287"/>
        <dbReference type="ChEBI" id="CHEBI:456216"/>
        <dbReference type="EC" id="6.3.5.3"/>
    </reaction>
</comment>
<keyword evidence="10 12" id="KW-0315">Glutamine amidotransferase</keyword>
<sequence>MIVLEGLPALSPFRRERLESRLQSIAPEVRIAGAWHVYWIEPEPGAAPDRRVLERVLEAGQDRHPAQAGARSRFVSPRLGTISPWSSKATDILRGAGQPVRRVERGMRIDLLGWPEAPGAGVALARHLHDPMTQSLLGSHEEAAGLFAVPRRGEVERIALDGLEEANARLGLALADDEIEYLRERFGALGREPSDVELMMFAQANSEHCRHKIFNASWTVDGEEQPLSLFRMIRNTHARTPQHTLSAYSDNAAVVEGYPARRFRPDPHSGEYRSEPVAESAFCIKVETHNHPTAISPFSGASTGAGGEIRDEGATGRGGRPKAGLTGFSVSHLRIPTLPQPWESPRALNPRMAPALEIMLDGPLGGAAFNNEFGRPNLLGYFRSFELQHDGEPVRAYDKPIMLAGGLGTMDRPMVSKLALRPGDAVVVLGGPAMLIGLGGGAASSVASGESSEDLDFASVQRENPEMERRCQEVIDRCVAMGDGNPIRSIHDVGAGGLSNAIPELLHDSNVGGVVDLDRVPSDDPSLSPMQLWCNESQERYVLGVAQDRLAEFAALCARERCPFAVVGVATAEQRLTVGYGTLADAGQGAQDPRVEPVQADGPHPIDLPMDVLFGKPPKMHRDATRPAPVRWRMLNTNVVDLREAGLRVLAHPTVAAKQFLVTIGDRAVGGLTARDQLVGPWQMPVADCALTLSGYDGVAGEAMAIGERTPLALIDSAAAARMAVGEAITNLCAAPVESLERVKLSANWMAAAAHAGEDAKLFDAVRAVGMELCPELGLSIPVGKDSLSMQVQWQDPAATTQHKSVSPVSLVVTAFAPVPDVNAQLTPLLEDGIESELWLIGLGAGKQRLGGSILAQCYGAFGGACPDLDDPARLRSFFELVRDAREAGLLRAYHDRSDGGTFATLCEMAFCSHRGLDVDLDGWGEDRAEDALRMLFSEELGAVVQIAAKDRAEFADLVARHGLVECAQRIARPTGSGRIRVLHGEQLLAEWRWEELFDAWWSVSHAMQRLRDNPECADEEREAARAFDAPGLAPVLSFDPAEDVAAPYIASGARPRVAILREQGVNSQVEMAAGFDRAGFTAVDVHMTDLLSGRVRLDGFAGLVACGGFSYGDVLGAGRGWATSILEHAELRGQFAAFFAHRDTFTLGVCNGCQMLSQLRDIIPGAAHWPRFLRNRSEQFEGRLGMLEVPASPSLLLAGMAGSRIPVVVAHGEGRAAFAAEGDRAQVQVALRYVRGDGTPATHYPANPNGSTDAIAGVTSDDGRVTILMPHPERTLRRINFSWAPADWPDESPWMRMFRNARALVG</sequence>
<evidence type="ECO:0000259" key="14">
    <source>
        <dbReference type="Pfam" id="PF18072"/>
    </source>
</evidence>
<dbReference type="PANTHER" id="PTHR10099:SF1">
    <property type="entry name" value="PHOSPHORIBOSYLFORMYLGLYCINAMIDINE SYNTHASE"/>
    <property type="match status" value="1"/>
</dbReference>
<accession>A0A5C5U6Q9</accession>
<evidence type="ECO:0000256" key="8">
    <source>
        <dbReference type="ARBA" id="ARBA00022840"/>
    </source>
</evidence>
<feature type="domain" description="PurM-like C-terminal" evidence="13">
    <location>
        <begin position="839"/>
        <end position="982"/>
    </location>
</feature>
<dbReference type="Gene3D" id="3.30.1330.10">
    <property type="entry name" value="PurM-like, N-terminal domain"/>
    <property type="match status" value="2"/>
</dbReference>
<evidence type="ECO:0000259" key="15">
    <source>
        <dbReference type="Pfam" id="PF18076"/>
    </source>
</evidence>
<feature type="binding site" evidence="12">
    <location>
        <begin position="300"/>
        <end position="311"/>
    </location>
    <ligand>
        <name>ATP</name>
        <dbReference type="ChEBI" id="CHEBI:30616"/>
    </ligand>
</feature>
<dbReference type="CDD" id="cd01740">
    <property type="entry name" value="GATase1_FGAR_AT"/>
    <property type="match status" value="1"/>
</dbReference>
<evidence type="ECO:0000256" key="2">
    <source>
        <dbReference type="ARBA" id="ARBA00008608"/>
    </source>
</evidence>
<comment type="similarity">
    <text evidence="2 12">In the N-terminal section; belongs to the FGAMS family.</text>
</comment>
<evidence type="ECO:0000256" key="1">
    <source>
        <dbReference type="ARBA" id="ARBA00004920"/>
    </source>
</evidence>
<feature type="domain" description="Phosphoribosylformylglycinamidine synthase linker" evidence="14">
    <location>
        <begin position="163"/>
        <end position="212"/>
    </location>
</feature>
<gene>
    <name evidence="12 17" type="primary">purL</name>
    <name evidence="17" type="synonym">purI</name>
    <name evidence="17" type="ORF">FQY79_03045</name>
</gene>
<organism evidence="17 18">
    <name type="scientific">Luteimonas wenzhouensis</name>
    <dbReference type="NCBI Taxonomy" id="2599615"/>
    <lineage>
        <taxon>Bacteria</taxon>
        <taxon>Pseudomonadati</taxon>
        <taxon>Pseudomonadota</taxon>
        <taxon>Gammaproteobacteria</taxon>
        <taxon>Lysobacterales</taxon>
        <taxon>Lysobacteraceae</taxon>
        <taxon>Luteimonas</taxon>
    </lineage>
</organism>
<reference evidence="17 18" key="1">
    <citation type="submission" date="2019-07" db="EMBL/GenBank/DDBJ databases">
        <title>Luteimonas sp. YD-1 nov., isolated from acidic soil.</title>
        <authorList>
            <person name="Zhou J."/>
        </authorList>
    </citation>
    <scope>NUCLEOTIDE SEQUENCE [LARGE SCALE GENOMIC DNA]</scope>
    <source>
        <strain evidence="17 18">YD-1</strain>
    </source>
</reference>
<keyword evidence="9 12" id="KW-0460">Magnesium</keyword>
<dbReference type="PANTHER" id="PTHR10099">
    <property type="entry name" value="PHOSPHORIBOSYLFORMYLGLYCINAMIDINE SYNTHASE"/>
    <property type="match status" value="1"/>
</dbReference>
<dbReference type="SMART" id="SM01211">
    <property type="entry name" value="GATase_5"/>
    <property type="match status" value="1"/>
</dbReference>
<dbReference type="CDD" id="cd02204">
    <property type="entry name" value="PurL_repeat2"/>
    <property type="match status" value="1"/>
</dbReference>
<feature type="binding site" evidence="12">
    <location>
        <position position="727"/>
    </location>
    <ligand>
        <name>Mg(2+)</name>
        <dbReference type="ChEBI" id="CHEBI:18420"/>
    </ligand>
</feature>
<dbReference type="InterPro" id="IPR029062">
    <property type="entry name" value="Class_I_gatase-like"/>
</dbReference>
<evidence type="ECO:0000259" key="16">
    <source>
        <dbReference type="Pfam" id="PF22689"/>
    </source>
</evidence>
<comment type="caution">
    <text evidence="17">The sequence shown here is derived from an EMBL/GenBank/DDBJ whole genome shotgun (WGS) entry which is preliminary data.</text>
</comment>
<dbReference type="InterPro" id="IPR055181">
    <property type="entry name" value="FGAR-AT_PurM_N-like"/>
</dbReference>
<keyword evidence="4 12" id="KW-0436">Ligase</keyword>
<evidence type="ECO:0000313" key="18">
    <source>
        <dbReference type="Proteomes" id="UP000315949"/>
    </source>
</evidence>
<feature type="binding site" evidence="12">
    <location>
        <position position="898"/>
    </location>
    <ligand>
        <name>ATP</name>
        <dbReference type="ChEBI" id="CHEBI:30616"/>
    </ligand>
</feature>
<dbReference type="EMBL" id="VOHE01000001">
    <property type="protein sequence ID" value="TWT22103.1"/>
    <property type="molecule type" value="Genomic_DNA"/>
</dbReference>
<dbReference type="PROSITE" id="PS51273">
    <property type="entry name" value="GATASE_TYPE_1"/>
    <property type="match status" value="1"/>
</dbReference>
<dbReference type="GO" id="GO:0005524">
    <property type="term" value="F:ATP binding"/>
    <property type="evidence" value="ECO:0007669"/>
    <property type="project" value="UniProtKB-UniRule"/>
</dbReference>
<protein>
    <recommendedName>
        <fullName evidence="12">Phosphoribosylformylglycinamidine synthase</fullName>
        <shortName evidence="12">FGAM synthase</shortName>
        <shortName evidence="12">FGAMS</shortName>
        <ecNumber evidence="12">6.3.5.3</ecNumber>
    </recommendedName>
    <alternativeName>
        <fullName evidence="12">Formylglycinamide ribonucleotide amidotransferase</fullName>
        <shortName evidence="12">FGAR amidotransferase</shortName>
        <shortName evidence="12">FGAR-AT</shortName>
    </alternativeName>
</protein>
<dbReference type="SUPFAM" id="SSF82697">
    <property type="entry name" value="PurS-like"/>
    <property type="match status" value="1"/>
</dbReference>
<evidence type="ECO:0000256" key="4">
    <source>
        <dbReference type="ARBA" id="ARBA00022598"/>
    </source>
</evidence>
<evidence type="ECO:0000256" key="7">
    <source>
        <dbReference type="ARBA" id="ARBA00022755"/>
    </source>
</evidence>
<evidence type="ECO:0000256" key="10">
    <source>
        <dbReference type="ARBA" id="ARBA00022962"/>
    </source>
</evidence>
<dbReference type="NCBIfam" id="TIGR01735">
    <property type="entry name" value="FGAM_synt"/>
    <property type="match status" value="1"/>
</dbReference>
<dbReference type="HAMAP" id="MF_00419">
    <property type="entry name" value="PurL_1"/>
    <property type="match status" value="1"/>
</dbReference>
<dbReference type="GO" id="GO:0006189">
    <property type="term" value="P:'de novo' IMP biosynthetic process"/>
    <property type="evidence" value="ECO:0007669"/>
    <property type="project" value="UniProtKB-UniRule"/>
</dbReference>
<dbReference type="GO" id="GO:0004642">
    <property type="term" value="F:phosphoribosylformylglycinamidine synthase activity"/>
    <property type="evidence" value="ECO:0007669"/>
    <property type="project" value="UniProtKB-UniRule"/>
</dbReference>
<feature type="binding site" evidence="12">
    <location>
        <position position="688"/>
    </location>
    <ligand>
        <name>Mg(2+)</name>
        <dbReference type="ChEBI" id="CHEBI:18420"/>
    </ligand>
</feature>
<feature type="domain" description="Phosphoribosylformylglycinamidine synthase N-terminal" evidence="15">
    <location>
        <begin position="36"/>
        <end position="147"/>
    </location>
</feature>
<dbReference type="CDD" id="cd02203">
    <property type="entry name" value="PurL_repeat1"/>
    <property type="match status" value="1"/>
</dbReference>
<feature type="domain" description="FGAR-AT PurM N-terminal-like" evidence="16">
    <location>
        <begin position="658"/>
        <end position="818"/>
    </location>
</feature>
<keyword evidence="5 12" id="KW-0479">Metal-binding</keyword>
<dbReference type="FunFam" id="3.30.1330.10:FF:000005">
    <property type="entry name" value="Phosphoribosylformylglycinamidine synthase"/>
    <property type="match status" value="1"/>
</dbReference>
<dbReference type="InterPro" id="IPR036921">
    <property type="entry name" value="PurM-like_N_sf"/>
</dbReference>
<dbReference type="FunFam" id="3.40.50.880:FF:000008">
    <property type="entry name" value="Phosphoribosylformylglycinamidine synthase"/>
    <property type="match status" value="1"/>
</dbReference>
<dbReference type="SUPFAM" id="SSF56042">
    <property type="entry name" value="PurM C-terminal domain-like"/>
    <property type="match status" value="2"/>
</dbReference>
<dbReference type="SUPFAM" id="SSF55326">
    <property type="entry name" value="PurM N-terminal domain-like"/>
    <property type="match status" value="2"/>
</dbReference>
<dbReference type="InterPro" id="IPR040707">
    <property type="entry name" value="FGAR-AT_N"/>
</dbReference>
<dbReference type="InterPro" id="IPR036604">
    <property type="entry name" value="PurS-like_sf"/>
</dbReference>
<dbReference type="Gene3D" id="1.10.8.750">
    <property type="entry name" value="Phosphoribosylformylglycinamidine synthase, linker domain"/>
    <property type="match status" value="1"/>
</dbReference>
<comment type="subcellular location">
    <subcellularLocation>
        <location evidence="12">Cytoplasm</location>
    </subcellularLocation>
</comment>
<dbReference type="EC" id="6.3.5.3" evidence="12"/>
<evidence type="ECO:0000256" key="9">
    <source>
        <dbReference type="ARBA" id="ARBA00022842"/>
    </source>
</evidence>
<feature type="binding site" evidence="12">
    <location>
        <position position="687"/>
    </location>
    <ligand>
        <name>ATP</name>
        <dbReference type="ChEBI" id="CHEBI:30616"/>
    </ligand>
</feature>
<dbReference type="SUPFAM" id="SSF52317">
    <property type="entry name" value="Class I glutamine amidotransferase-like"/>
    <property type="match status" value="1"/>
</dbReference>
<feature type="active site" evidence="12">
    <location>
        <position position="1274"/>
    </location>
</feature>
<dbReference type="Gene3D" id="3.40.50.880">
    <property type="match status" value="1"/>
</dbReference>
<dbReference type="Gene3D" id="3.90.650.10">
    <property type="entry name" value="PurM-like C-terminal domain"/>
    <property type="match status" value="2"/>
</dbReference>
<comment type="pathway">
    <text evidence="1 12">Purine metabolism; IMP biosynthesis via de novo pathway; 5-amino-1-(5-phospho-D-ribosyl)imidazole from N(2)-formyl-N(1)-(5-phospho-D-ribosyl)glycinamide: step 1/2.</text>
</comment>
<dbReference type="InterPro" id="IPR010073">
    <property type="entry name" value="PurL_large"/>
</dbReference>
<dbReference type="UniPathway" id="UPA00074">
    <property type="reaction ID" value="UER00128"/>
</dbReference>
<name>A0A5C5U6Q9_9GAMM</name>
<feature type="active site" description="Nucleophile" evidence="12">
    <location>
        <position position="1151"/>
    </location>
</feature>
<evidence type="ECO:0000256" key="11">
    <source>
        <dbReference type="ARBA" id="ARBA00052585"/>
    </source>
</evidence>
<evidence type="ECO:0000256" key="5">
    <source>
        <dbReference type="ARBA" id="ARBA00022723"/>
    </source>
</evidence>
<dbReference type="Pfam" id="PF18072">
    <property type="entry name" value="FGAR-AT_linker"/>
    <property type="match status" value="1"/>
</dbReference>
<dbReference type="InterPro" id="IPR036676">
    <property type="entry name" value="PurM-like_C_sf"/>
</dbReference>
<dbReference type="Pfam" id="PF02769">
    <property type="entry name" value="AIRS_C"/>
    <property type="match status" value="2"/>
</dbReference>
<comment type="subunit">
    <text evidence="12">Monomer.</text>
</comment>
<dbReference type="Pfam" id="PF22689">
    <property type="entry name" value="FGAR-AT_PurM_N-like"/>
    <property type="match status" value="1"/>
</dbReference>
<evidence type="ECO:0000256" key="12">
    <source>
        <dbReference type="HAMAP-Rule" id="MF_00419"/>
    </source>
</evidence>
<feature type="domain" description="PurM-like C-terminal" evidence="13">
    <location>
        <begin position="421"/>
        <end position="579"/>
    </location>
</feature>